<keyword evidence="1" id="KW-1133">Transmembrane helix</keyword>
<feature type="transmembrane region" description="Helical" evidence="1">
    <location>
        <begin position="20"/>
        <end position="39"/>
    </location>
</feature>
<evidence type="ECO:0008006" key="4">
    <source>
        <dbReference type="Google" id="ProtNLM"/>
    </source>
</evidence>
<evidence type="ECO:0000256" key="1">
    <source>
        <dbReference type="SAM" id="Phobius"/>
    </source>
</evidence>
<dbReference type="RefSeq" id="WP_112256493.1">
    <property type="nucleotide sequence ID" value="NZ_QMIG01000001.1"/>
</dbReference>
<protein>
    <recommendedName>
        <fullName evidence="4">PH domain-containing protein</fullName>
    </recommendedName>
</protein>
<proteinExistence type="predicted"/>
<organism evidence="2 3">
    <name type="scientific">Phytoactinopolyspora halophila</name>
    <dbReference type="NCBI Taxonomy" id="1981511"/>
    <lineage>
        <taxon>Bacteria</taxon>
        <taxon>Bacillati</taxon>
        <taxon>Actinomycetota</taxon>
        <taxon>Actinomycetes</taxon>
        <taxon>Jiangellales</taxon>
        <taxon>Jiangellaceae</taxon>
        <taxon>Phytoactinopolyspora</taxon>
    </lineage>
</organism>
<feature type="transmembrane region" description="Helical" evidence="1">
    <location>
        <begin position="175"/>
        <end position="196"/>
    </location>
</feature>
<evidence type="ECO:0000313" key="3">
    <source>
        <dbReference type="Proteomes" id="UP000250462"/>
    </source>
</evidence>
<evidence type="ECO:0000313" key="2">
    <source>
        <dbReference type="EMBL" id="RAW18780.1"/>
    </source>
</evidence>
<keyword evidence="3" id="KW-1185">Reference proteome</keyword>
<sequence length="197" mass="21347">MAARAIAPSERVLVPSGPMYRRLVGSTPVLLGALAALLVARSGLVGLMAASIVALTLAGVAQFLRRERIVVTPTHIRSVRPIGWPRKRARDDIAIAVSVRVAPASGRRAHRNLFLLDGRDRLIARLKGPRWTPEDMRQLLGWLGVQPHELEHAVTARKLGRRFPRAVPISERYPFAYGVTVGAVLAGAIVAASLLVD</sequence>
<dbReference type="OrthoDB" id="5192459at2"/>
<dbReference type="Proteomes" id="UP000250462">
    <property type="component" value="Unassembled WGS sequence"/>
</dbReference>
<dbReference type="EMBL" id="QMIG01000001">
    <property type="protein sequence ID" value="RAW18780.1"/>
    <property type="molecule type" value="Genomic_DNA"/>
</dbReference>
<keyword evidence="1" id="KW-0472">Membrane</keyword>
<reference evidence="2 3" key="1">
    <citation type="submission" date="2018-06" db="EMBL/GenBank/DDBJ databases">
        <title>Phytoactinopolyspora halophila sp. nov., a novel halophilic actinomycete isolated from a saline soil in China.</title>
        <authorList>
            <person name="Tang S.-K."/>
        </authorList>
    </citation>
    <scope>NUCLEOTIDE SEQUENCE [LARGE SCALE GENOMIC DNA]</scope>
    <source>
        <strain evidence="2 3">YIM 96934</strain>
    </source>
</reference>
<name>A0A329R2H6_9ACTN</name>
<accession>A0A329R2H6</accession>
<keyword evidence="1" id="KW-0812">Transmembrane</keyword>
<feature type="transmembrane region" description="Helical" evidence="1">
    <location>
        <begin position="45"/>
        <end position="64"/>
    </location>
</feature>
<dbReference type="AlphaFoldDB" id="A0A329R2H6"/>
<gene>
    <name evidence="2" type="ORF">DPM12_01560</name>
</gene>
<comment type="caution">
    <text evidence="2">The sequence shown here is derived from an EMBL/GenBank/DDBJ whole genome shotgun (WGS) entry which is preliminary data.</text>
</comment>